<dbReference type="PANTHER" id="PTHR31490">
    <property type="entry name" value="GLYCOSYL HYDROLASE"/>
    <property type="match status" value="1"/>
</dbReference>
<dbReference type="PANTHER" id="PTHR31490:SF52">
    <property type="entry name" value="ENDO-1,4-BETA-XYLANASE 5-RELATED"/>
    <property type="match status" value="1"/>
</dbReference>
<protein>
    <submittedName>
        <fullName evidence="1">Uncharacterized protein</fullName>
    </submittedName>
</protein>
<reference evidence="1 2" key="1">
    <citation type="submission" date="2019-01" db="EMBL/GenBank/DDBJ databases">
        <title>Sequencing of cultivated peanut Arachis hypogaea provides insights into genome evolution and oil improvement.</title>
        <authorList>
            <person name="Chen X."/>
        </authorList>
    </citation>
    <scope>NUCLEOTIDE SEQUENCE [LARGE SCALE GENOMIC DNA]</scope>
    <source>
        <strain evidence="2">cv. Fuhuasheng</strain>
        <tissue evidence="1">Leaves</tissue>
    </source>
</reference>
<organism evidence="1 2">
    <name type="scientific">Arachis hypogaea</name>
    <name type="common">Peanut</name>
    <dbReference type="NCBI Taxonomy" id="3818"/>
    <lineage>
        <taxon>Eukaryota</taxon>
        <taxon>Viridiplantae</taxon>
        <taxon>Streptophyta</taxon>
        <taxon>Embryophyta</taxon>
        <taxon>Tracheophyta</taxon>
        <taxon>Spermatophyta</taxon>
        <taxon>Magnoliopsida</taxon>
        <taxon>eudicotyledons</taxon>
        <taxon>Gunneridae</taxon>
        <taxon>Pentapetalae</taxon>
        <taxon>rosids</taxon>
        <taxon>fabids</taxon>
        <taxon>Fabales</taxon>
        <taxon>Fabaceae</taxon>
        <taxon>Papilionoideae</taxon>
        <taxon>50 kb inversion clade</taxon>
        <taxon>dalbergioids sensu lato</taxon>
        <taxon>Dalbergieae</taxon>
        <taxon>Pterocarpus clade</taxon>
        <taxon>Arachis</taxon>
    </lineage>
</organism>
<evidence type="ECO:0000313" key="1">
    <source>
        <dbReference type="EMBL" id="RYR53654.1"/>
    </source>
</evidence>
<dbReference type="STRING" id="3818.A0A445CRY8"/>
<dbReference type="InterPro" id="IPR044846">
    <property type="entry name" value="GH10"/>
</dbReference>
<dbReference type="Gene3D" id="3.20.20.80">
    <property type="entry name" value="Glycosidases"/>
    <property type="match status" value="1"/>
</dbReference>
<accession>A0A445CRY8</accession>
<dbReference type="AlphaFoldDB" id="A0A445CRY8"/>
<dbReference type="GO" id="GO:0004553">
    <property type="term" value="F:hydrolase activity, hydrolyzing O-glycosyl compounds"/>
    <property type="evidence" value="ECO:0007669"/>
    <property type="project" value="InterPro"/>
</dbReference>
<keyword evidence="2" id="KW-1185">Reference proteome</keyword>
<dbReference type="EMBL" id="SDMP01000006">
    <property type="protein sequence ID" value="RYR53654.1"/>
    <property type="molecule type" value="Genomic_DNA"/>
</dbReference>
<dbReference type="GO" id="GO:0005975">
    <property type="term" value="P:carbohydrate metabolic process"/>
    <property type="evidence" value="ECO:0007669"/>
    <property type="project" value="InterPro"/>
</dbReference>
<dbReference type="Proteomes" id="UP000289738">
    <property type="component" value="Chromosome A06"/>
</dbReference>
<dbReference type="SUPFAM" id="SSF51445">
    <property type="entry name" value="(Trans)glycosidases"/>
    <property type="match status" value="1"/>
</dbReference>
<proteinExistence type="predicted"/>
<sequence length="164" mass="18310">MSITLLNIGVIEPPANYIAKMAKIRSFPGNEGISAAKGLQGHFNAGQPNLAYMRAALDVFDTTSLPIWLTEHAELLEEILREGYSHPSVEGIIIFARAVIAGFKDMALTYENFHNTPADDVVDKLISEWQTESQKAIVDKTRFVYFSLHHADYDVTVTHHLDHS</sequence>
<comment type="caution">
    <text evidence="1">The sequence shown here is derived from an EMBL/GenBank/DDBJ whole genome shotgun (WGS) entry which is preliminary data.</text>
</comment>
<gene>
    <name evidence="1" type="ORF">Ahy_A06g028863</name>
</gene>
<evidence type="ECO:0000313" key="2">
    <source>
        <dbReference type="Proteomes" id="UP000289738"/>
    </source>
</evidence>
<name>A0A445CRY8_ARAHY</name>
<dbReference type="InterPro" id="IPR017853">
    <property type="entry name" value="GH"/>
</dbReference>